<evidence type="ECO:0000256" key="6">
    <source>
        <dbReference type="ARBA" id="ARBA00022917"/>
    </source>
</evidence>
<dbReference type="Proteomes" id="UP000178346">
    <property type="component" value="Unassembled WGS sequence"/>
</dbReference>
<dbReference type="SMART" id="SM01016">
    <property type="entry name" value="Arg_tRNA_synt_N"/>
    <property type="match status" value="1"/>
</dbReference>
<dbReference type="InterPro" id="IPR036695">
    <property type="entry name" value="Arg-tRNA-synth_N_sf"/>
</dbReference>
<evidence type="ECO:0000256" key="5">
    <source>
        <dbReference type="ARBA" id="ARBA00022840"/>
    </source>
</evidence>
<dbReference type="SUPFAM" id="SSF52374">
    <property type="entry name" value="Nucleotidylyl transferase"/>
    <property type="match status" value="1"/>
</dbReference>
<dbReference type="PRINTS" id="PR01038">
    <property type="entry name" value="TRNASYNTHARG"/>
</dbReference>
<gene>
    <name evidence="13" type="ORF">A2976_04275</name>
</gene>
<evidence type="ECO:0000256" key="2">
    <source>
        <dbReference type="ARBA" id="ARBA00012837"/>
    </source>
</evidence>
<keyword evidence="3 10" id="KW-0436">Ligase</keyword>
<evidence type="ECO:0000313" key="14">
    <source>
        <dbReference type="Proteomes" id="UP000178346"/>
    </source>
</evidence>
<evidence type="ECO:0000256" key="10">
    <source>
        <dbReference type="RuleBase" id="RU363038"/>
    </source>
</evidence>
<dbReference type="Pfam" id="PF05746">
    <property type="entry name" value="DALR_1"/>
    <property type="match status" value="1"/>
</dbReference>
<keyword evidence="4 10" id="KW-0547">Nucleotide-binding</keyword>
<dbReference type="NCBIfam" id="TIGR00456">
    <property type="entry name" value="argS"/>
    <property type="match status" value="1"/>
</dbReference>
<feature type="domain" description="DALR anticodon binding" evidence="11">
    <location>
        <begin position="506"/>
        <end position="626"/>
    </location>
</feature>
<dbReference type="InterPro" id="IPR001278">
    <property type="entry name" value="Arg-tRNA-ligase"/>
</dbReference>
<dbReference type="Pfam" id="PF03485">
    <property type="entry name" value="Arg_tRNA_synt_N"/>
    <property type="match status" value="1"/>
</dbReference>
<keyword evidence="6 10" id="KW-0648">Protein biosynthesis</keyword>
<dbReference type="SUPFAM" id="SSF55190">
    <property type="entry name" value="Arginyl-tRNA synthetase (ArgRS), N-terminal 'additional' domain"/>
    <property type="match status" value="1"/>
</dbReference>
<dbReference type="InterPro" id="IPR008909">
    <property type="entry name" value="DALR_anticod-bd"/>
</dbReference>
<protein>
    <recommendedName>
        <fullName evidence="2 9">Arginine--tRNA ligase</fullName>
        <ecNumber evidence="2 9">6.1.1.19</ecNumber>
    </recommendedName>
</protein>
<dbReference type="GO" id="GO:0005524">
    <property type="term" value="F:ATP binding"/>
    <property type="evidence" value="ECO:0007669"/>
    <property type="project" value="UniProtKB-KW"/>
</dbReference>
<dbReference type="InterPro" id="IPR035684">
    <property type="entry name" value="ArgRS_core"/>
</dbReference>
<dbReference type="InterPro" id="IPR005148">
    <property type="entry name" value="Arg-tRNA-synth_N"/>
</dbReference>
<evidence type="ECO:0000259" key="12">
    <source>
        <dbReference type="SMART" id="SM01016"/>
    </source>
</evidence>
<evidence type="ECO:0000259" key="11">
    <source>
        <dbReference type="SMART" id="SM00836"/>
    </source>
</evidence>
<comment type="caution">
    <text evidence="13">The sequence shown here is derived from an EMBL/GenBank/DDBJ whole genome shotgun (WGS) entry which is preliminary data.</text>
</comment>
<evidence type="ECO:0000313" key="13">
    <source>
        <dbReference type="EMBL" id="OGC57402.1"/>
    </source>
</evidence>
<dbReference type="Gene3D" id="3.30.1360.70">
    <property type="entry name" value="Arginyl tRNA synthetase N-terminal domain"/>
    <property type="match status" value="1"/>
</dbReference>
<sequence length="626" mass="70716">MDILSLLEEKIKAAVLDLYDVKLEKLTIERPANENHGDYSTNVALELASEVKQKPLEIAKNVSYKLTQYNLTFEKHGKEHKIFERIEAAPPGFINLELSSEWLHYVLYLILGTADNYGVYDKSSYKGKNVIVEYTDPNPFKVFHIGHLMSNSIGESISRLVEFNGANLKRANYQGDVGLHVAKAIWGLIHLMNEDGLEVGNLAGKPLTERIDYLGRGYARGAAFFNDDESAQQEIRQINSIVYVVAQEHMAETGSWKPLVDYKKSLGDVDASGALYTRVKEVYTTGRGWSLEYFETVYKRLGTHFDLYYFESMAGEFGYELVSEWLGKGVFEKSDNAVVFRGDNYGLHTRVFVNSVNLPTYEAKDLGLALLKNRDFPYDISIIITAEEVAEYFKVVLKALSLIDPDLGARTLHIPHGMMKLTSGKMSSRTGDVIAGDLLLNNVRDVVLEKMESQEYRVPQENVKEIADKIAIAALKYSILKQNLGRDIIYDKEKSISLSGDTGPYLQYTYARTCSVLEKSDYSFNPDHFVLEIDKLNAPHHLEEAVLRQLHVFPEDVATASEELAPHVICHYLLHLAQAYNTLYAELPILTAETSLRKKRLYITKSVNQVLKTGLHLLGIATIERM</sequence>
<dbReference type="PANTHER" id="PTHR11956:SF5">
    <property type="entry name" value="ARGININE--TRNA LIGASE, CYTOPLASMIC"/>
    <property type="match status" value="1"/>
</dbReference>
<proteinExistence type="inferred from homology"/>
<dbReference type="GO" id="GO:0005737">
    <property type="term" value="C:cytoplasm"/>
    <property type="evidence" value="ECO:0007669"/>
    <property type="project" value="UniProtKB-UniRule"/>
</dbReference>
<dbReference type="AlphaFoldDB" id="A0A1F4VJK2"/>
<dbReference type="EC" id="6.1.1.19" evidence="2 9"/>
<reference evidence="13 14" key="1">
    <citation type="journal article" date="2016" name="Nat. Commun.">
        <title>Thousands of microbial genomes shed light on interconnected biogeochemical processes in an aquifer system.</title>
        <authorList>
            <person name="Anantharaman K."/>
            <person name="Brown C.T."/>
            <person name="Hug L.A."/>
            <person name="Sharon I."/>
            <person name="Castelle C.J."/>
            <person name="Probst A.J."/>
            <person name="Thomas B.C."/>
            <person name="Singh A."/>
            <person name="Wilkins M.J."/>
            <person name="Karaoz U."/>
            <person name="Brodie E.L."/>
            <person name="Williams K.H."/>
            <person name="Hubbard S.S."/>
            <person name="Banfield J.F."/>
        </authorList>
    </citation>
    <scope>NUCLEOTIDE SEQUENCE [LARGE SCALE GENOMIC DNA]</scope>
</reference>
<evidence type="ECO:0000256" key="7">
    <source>
        <dbReference type="ARBA" id="ARBA00023146"/>
    </source>
</evidence>
<dbReference type="Gene3D" id="3.40.50.620">
    <property type="entry name" value="HUPs"/>
    <property type="match status" value="1"/>
</dbReference>
<dbReference type="PANTHER" id="PTHR11956">
    <property type="entry name" value="ARGINYL-TRNA SYNTHETASE"/>
    <property type="match status" value="1"/>
</dbReference>
<evidence type="ECO:0000256" key="1">
    <source>
        <dbReference type="ARBA" id="ARBA00005594"/>
    </source>
</evidence>
<dbReference type="SUPFAM" id="SSF47323">
    <property type="entry name" value="Anticodon-binding domain of a subclass of class I aminoacyl-tRNA synthetases"/>
    <property type="match status" value="1"/>
</dbReference>
<dbReference type="FunFam" id="1.10.730.10:FF:000006">
    <property type="entry name" value="Arginyl-tRNA synthetase 2, mitochondrial"/>
    <property type="match status" value="1"/>
</dbReference>
<keyword evidence="5 10" id="KW-0067">ATP-binding</keyword>
<dbReference type="InterPro" id="IPR009080">
    <property type="entry name" value="tRNAsynth_Ia_anticodon-bd"/>
</dbReference>
<dbReference type="Gene3D" id="1.10.730.10">
    <property type="entry name" value="Isoleucyl-tRNA Synthetase, Domain 1"/>
    <property type="match status" value="1"/>
</dbReference>
<dbReference type="GO" id="GO:0006420">
    <property type="term" value="P:arginyl-tRNA aminoacylation"/>
    <property type="evidence" value="ECO:0007669"/>
    <property type="project" value="UniProtKB-UniRule"/>
</dbReference>
<feature type="domain" description="Arginyl tRNA synthetase N-terminal" evidence="12">
    <location>
        <begin position="1"/>
        <end position="98"/>
    </location>
</feature>
<dbReference type="EMBL" id="MEVJ01000025">
    <property type="protein sequence ID" value="OGC57402.1"/>
    <property type="molecule type" value="Genomic_DNA"/>
</dbReference>
<dbReference type="GO" id="GO:0004814">
    <property type="term" value="F:arginine-tRNA ligase activity"/>
    <property type="evidence" value="ECO:0007669"/>
    <property type="project" value="UniProtKB-UniRule"/>
</dbReference>
<dbReference type="Pfam" id="PF00750">
    <property type="entry name" value="tRNA-synt_1d"/>
    <property type="match status" value="2"/>
</dbReference>
<evidence type="ECO:0000256" key="9">
    <source>
        <dbReference type="NCBIfam" id="TIGR00456"/>
    </source>
</evidence>
<dbReference type="InterPro" id="IPR014729">
    <property type="entry name" value="Rossmann-like_a/b/a_fold"/>
</dbReference>
<comment type="catalytic activity">
    <reaction evidence="8">
        <text>tRNA(Arg) + L-arginine + ATP = L-arginyl-tRNA(Arg) + AMP + diphosphate</text>
        <dbReference type="Rhea" id="RHEA:20301"/>
        <dbReference type="Rhea" id="RHEA-COMP:9658"/>
        <dbReference type="Rhea" id="RHEA-COMP:9673"/>
        <dbReference type="ChEBI" id="CHEBI:30616"/>
        <dbReference type="ChEBI" id="CHEBI:32682"/>
        <dbReference type="ChEBI" id="CHEBI:33019"/>
        <dbReference type="ChEBI" id="CHEBI:78442"/>
        <dbReference type="ChEBI" id="CHEBI:78513"/>
        <dbReference type="ChEBI" id="CHEBI:456215"/>
        <dbReference type="EC" id="6.1.1.19"/>
    </reaction>
</comment>
<comment type="similarity">
    <text evidence="1 10">Belongs to the class-I aminoacyl-tRNA synthetase family.</text>
</comment>
<evidence type="ECO:0000256" key="4">
    <source>
        <dbReference type="ARBA" id="ARBA00022741"/>
    </source>
</evidence>
<evidence type="ECO:0000256" key="8">
    <source>
        <dbReference type="ARBA" id="ARBA00049339"/>
    </source>
</evidence>
<keyword evidence="7 10" id="KW-0030">Aminoacyl-tRNA synthetase</keyword>
<dbReference type="SMART" id="SM00836">
    <property type="entry name" value="DALR_1"/>
    <property type="match status" value="1"/>
</dbReference>
<accession>A0A1F4VJK2</accession>
<evidence type="ECO:0000256" key="3">
    <source>
        <dbReference type="ARBA" id="ARBA00022598"/>
    </source>
</evidence>
<name>A0A1F4VJK2_UNCKA</name>
<organism evidence="13 14">
    <name type="scientific">candidate division WWE3 bacterium RIFCSPLOWO2_01_FULL_41_9</name>
    <dbReference type="NCBI Taxonomy" id="1802626"/>
    <lineage>
        <taxon>Bacteria</taxon>
        <taxon>Katanobacteria</taxon>
    </lineage>
</organism>